<dbReference type="AlphaFoldDB" id="A0AAF1KNW3"/>
<gene>
    <name evidence="2" type="ORF">GXW79_08445</name>
</gene>
<organism evidence="2 3">
    <name type="scientific">Plastoroseomonas arctica</name>
    <dbReference type="NCBI Taxonomy" id="1509237"/>
    <lineage>
        <taxon>Bacteria</taxon>
        <taxon>Pseudomonadati</taxon>
        <taxon>Pseudomonadota</taxon>
        <taxon>Alphaproteobacteria</taxon>
        <taxon>Acetobacterales</taxon>
        <taxon>Acetobacteraceae</taxon>
        <taxon>Plastoroseomonas</taxon>
    </lineage>
</organism>
<evidence type="ECO:0000256" key="1">
    <source>
        <dbReference type="SAM" id="SignalP"/>
    </source>
</evidence>
<sequence length="163" mass="17545">MRTLTLLGFLFLAAPALAQPAPERTLAAFGDWVVRCERVASGRSCEMAQTMADQRQQPVAVVAFARGTPLRIVVQVPVNIAVAEPARLTVEPALVLPFRSCVPQGCFAELALSDAAVVTRMRARAADASARLEWRDPAGTQQMVPVSFRGFSDALDALNREAP</sequence>
<dbReference type="InterPro" id="IPR010642">
    <property type="entry name" value="Invasion_prot_B"/>
</dbReference>
<feature type="signal peptide" evidence="1">
    <location>
        <begin position="1"/>
        <end position="18"/>
    </location>
</feature>
<keyword evidence="3" id="KW-1185">Reference proteome</keyword>
<keyword evidence="1" id="KW-0732">Signal</keyword>
<protein>
    <submittedName>
        <fullName evidence="2">Invasion associated locus B family protein</fullName>
    </submittedName>
</protein>
<feature type="chain" id="PRO_5042033615" evidence="1">
    <location>
        <begin position="19"/>
        <end position="163"/>
    </location>
</feature>
<dbReference type="Proteomes" id="UP001196068">
    <property type="component" value="Unassembled WGS sequence"/>
</dbReference>
<dbReference type="EMBL" id="JAAEDH010000008">
    <property type="protein sequence ID" value="MBR0655108.1"/>
    <property type="molecule type" value="Genomic_DNA"/>
</dbReference>
<proteinExistence type="predicted"/>
<dbReference type="RefSeq" id="WP_211873948.1">
    <property type="nucleotide sequence ID" value="NZ_JAAEDH010000008.1"/>
</dbReference>
<dbReference type="Gene3D" id="2.60.40.1880">
    <property type="entry name" value="Invasion associated locus B (IalB) protein"/>
    <property type="match status" value="1"/>
</dbReference>
<dbReference type="InterPro" id="IPR038696">
    <property type="entry name" value="IalB_sf"/>
</dbReference>
<evidence type="ECO:0000313" key="2">
    <source>
        <dbReference type="EMBL" id="MBR0655108.1"/>
    </source>
</evidence>
<name>A0AAF1KNW3_9PROT</name>
<comment type="caution">
    <text evidence="2">The sequence shown here is derived from an EMBL/GenBank/DDBJ whole genome shotgun (WGS) entry which is preliminary data.</text>
</comment>
<evidence type="ECO:0000313" key="3">
    <source>
        <dbReference type="Proteomes" id="UP001196068"/>
    </source>
</evidence>
<reference evidence="2" key="2">
    <citation type="journal article" date="2021" name="Syst. Appl. Microbiol.">
        <title>Roseomonas hellenica sp. nov., isolated from roots of wild-growing Alkanna tinctoria.</title>
        <authorList>
            <person name="Rat A."/>
            <person name="Naranjo H.D."/>
            <person name="Lebbe L."/>
            <person name="Cnockaert M."/>
            <person name="Krigas N."/>
            <person name="Grigoriadou K."/>
            <person name="Maloupa E."/>
            <person name="Willems A."/>
        </authorList>
    </citation>
    <scope>NUCLEOTIDE SEQUENCE</scope>
    <source>
        <strain evidence="2">LMG 28251</strain>
    </source>
</reference>
<accession>A0AAF1KNW3</accession>
<dbReference type="Pfam" id="PF06776">
    <property type="entry name" value="IalB"/>
    <property type="match status" value="1"/>
</dbReference>
<reference evidence="2" key="1">
    <citation type="submission" date="2020-01" db="EMBL/GenBank/DDBJ databases">
        <authorList>
            <person name="Rat A."/>
        </authorList>
    </citation>
    <scope>NUCLEOTIDE SEQUENCE</scope>
    <source>
        <strain evidence="2">LMG 28251</strain>
    </source>
</reference>